<gene>
    <name evidence="1" type="ORF">KGM_215486</name>
</gene>
<evidence type="ECO:0000313" key="1">
    <source>
        <dbReference type="EMBL" id="OWR48513.1"/>
    </source>
</evidence>
<reference evidence="1 2" key="1">
    <citation type="journal article" date="2011" name="Cell">
        <title>The monarch butterfly genome yields insights into long-distance migration.</title>
        <authorList>
            <person name="Zhan S."/>
            <person name="Merlin C."/>
            <person name="Boore J.L."/>
            <person name="Reppert S.M."/>
        </authorList>
    </citation>
    <scope>NUCLEOTIDE SEQUENCE [LARGE SCALE GENOMIC DNA]</scope>
    <source>
        <strain evidence="1">F-2</strain>
    </source>
</reference>
<dbReference type="EMBL" id="AGBW02010442">
    <property type="protein sequence ID" value="OWR48513.1"/>
    <property type="molecule type" value="Genomic_DNA"/>
</dbReference>
<evidence type="ECO:0000313" key="2">
    <source>
        <dbReference type="Proteomes" id="UP000007151"/>
    </source>
</evidence>
<comment type="caution">
    <text evidence="1">The sequence shown here is derived from an EMBL/GenBank/DDBJ whole genome shotgun (WGS) entry which is preliminary data.</text>
</comment>
<dbReference type="Proteomes" id="UP000007151">
    <property type="component" value="Unassembled WGS sequence"/>
</dbReference>
<sequence length="150" mass="16447">MAEAAIARREARRKKILENSHNRLQLISGKNADDVGKESPISSSIFEDSLKNSPSKESCNINKCLVNNGVLTNAGLETLSILSTNQEDFAIGDGDVPFPKHDSTAFTSPTPEPVQNKYFQASLNMPVQKITQRIRESLAAFNSANITRTK</sequence>
<keyword evidence="2" id="KW-1185">Reference proteome</keyword>
<dbReference type="InParanoid" id="A0A212F475"/>
<dbReference type="KEGG" id="dpl:KGM_215486"/>
<name>A0A212F475_DANPL</name>
<protein>
    <submittedName>
        <fullName evidence="1">Uncharacterized protein</fullName>
    </submittedName>
</protein>
<accession>A0A212F475</accession>
<dbReference type="AlphaFoldDB" id="A0A212F475"/>
<proteinExistence type="predicted"/>
<dbReference type="eggNOG" id="ENOG502TCPE">
    <property type="taxonomic scope" value="Eukaryota"/>
</dbReference>
<organism evidence="1 2">
    <name type="scientific">Danaus plexippus plexippus</name>
    <dbReference type="NCBI Taxonomy" id="278856"/>
    <lineage>
        <taxon>Eukaryota</taxon>
        <taxon>Metazoa</taxon>
        <taxon>Ecdysozoa</taxon>
        <taxon>Arthropoda</taxon>
        <taxon>Hexapoda</taxon>
        <taxon>Insecta</taxon>
        <taxon>Pterygota</taxon>
        <taxon>Neoptera</taxon>
        <taxon>Endopterygota</taxon>
        <taxon>Lepidoptera</taxon>
        <taxon>Glossata</taxon>
        <taxon>Ditrysia</taxon>
        <taxon>Papilionoidea</taxon>
        <taxon>Nymphalidae</taxon>
        <taxon>Danainae</taxon>
        <taxon>Danaini</taxon>
        <taxon>Danaina</taxon>
        <taxon>Danaus</taxon>
        <taxon>Danaus</taxon>
    </lineage>
</organism>